<evidence type="ECO:0000313" key="3">
    <source>
        <dbReference type="Proteomes" id="UP001519460"/>
    </source>
</evidence>
<evidence type="ECO:0000256" key="1">
    <source>
        <dbReference type="SAM" id="MobiDB-lite"/>
    </source>
</evidence>
<gene>
    <name evidence="2" type="ORF">BaRGS_00035806</name>
</gene>
<sequence length="151" mass="16099">MKGKTKQRLKQGKAQKSAEHDVLGEIHSGDGACVKEAVKCNSCGTGTSVEMAPEGSNKELGLSTDCDVDSSDSVCSQPQMSSSSGHDNSREKSWLSGQASASAPEKEQKHSGASETEKPKMHFIFKQTQTQLCCSYNVCWPSDKSFTGCTG</sequence>
<dbReference type="Proteomes" id="UP001519460">
    <property type="component" value="Unassembled WGS sequence"/>
</dbReference>
<organism evidence="2 3">
    <name type="scientific">Batillaria attramentaria</name>
    <dbReference type="NCBI Taxonomy" id="370345"/>
    <lineage>
        <taxon>Eukaryota</taxon>
        <taxon>Metazoa</taxon>
        <taxon>Spiralia</taxon>
        <taxon>Lophotrochozoa</taxon>
        <taxon>Mollusca</taxon>
        <taxon>Gastropoda</taxon>
        <taxon>Caenogastropoda</taxon>
        <taxon>Sorbeoconcha</taxon>
        <taxon>Cerithioidea</taxon>
        <taxon>Batillariidae</taxon>
        <taxon>Batillaria</taxon>
    </lineage>
</organism>
<name>A0ABD0JDS3_9CAEN</name>
<protein>
    <submittedName>
        <fullName evidence="2">Uncharacterized protein</fullName>
    </submittedName>
</protein>
<dbReference type="AlphaFoldDB" id="A0ABD0JDS3"/>
<feature type="compositionally biased region" description="Basic residues" evidence="1">
    <location>
        <begin position="1"/>
        <end position="13"/>
    </location>
</feature>
<feature type="region of interest" description="Disordered" evidence="1">
    <location>
        <begin position="1"/>
        <end position="28"/>
    </location>
</feature>
<feature type="region of interest" description="Disordered" evidence="1">
    <location>
        <begin position="45"/>
        <end position="120"/>
    </location>
</feature>
<evidence type="ECO:0000313" key="2">
    <source>
        <dbReference type="EMBL" id="KAK7471578.1"/>
    </source>
</evidence>
<feature type="compositionally biased region" description="Basic and acidic residues" evidence="1">
    <location>
        <begin position="104"/>
        <end position="120"/>
    </location>
</feature>
<keyword evidence="3" id="KW-1185">Reference proteome</keyword>
<feature type="compositionally biased region" description="Basic and acidic residues" evidence="1">
    <location>
        <begin position="16"/>
        <end position="28"/>
    </location>
</feature>
<feature type="compositionally biased region" description="Low complexity" evidence="1">
    <location>
        <begin position="71"/>
        <end position="84"/>
    </location>
</feature>
<accession>A0ABD0JDS3</accession>
<comment type="caution">
    <text evidence="2">The sequence shown here is derived from an EMBL/GenBank/DDBJ whole genome shotgun (WGS) entry which is preliminary data.</text>
</comment>
<reference evidence="2 3" key="1">
    <citation type="journal article" date="2023" name="Sci. Data">
        <title>Genome assembly of the Korean intertidal mud-creeper Batillaria attramentaria.</title>
        <authorList>
            <person name="Patra A.K."/>
            <person name="Ho P.T."/>
            <person name="Jun S."/>
            <person name="Lee S.J."/>
            <person name="Kim Y."/>
            <person name="Won Y.J."/>
        </authorList>
    </citation>
    <scope>NUCLEOTIDE SEQUENCE [LARGE SCALE GENOMIC DNA]</scope>
    <source>
        <strain evidence="2">Wonlab-2016</strain>
    </source>
</reference>
<dbReference type="EMBL" id="JACVVK020000488">
    <property type="protein sequence ID" value="KAK7471578.1"/>
    <property type="molecule type" value="Genomic_DNA"/>
</dbReference>
<proteinExistence type="predicted"/>